<evidence type="ECO:0000313" key="7">
    <source>
        <dbReference type="EMBL" id="MBF1383786.1"/>
    </source>
</evidence>
<dbReference type="GO" id="GO:0006313">
    <property type="term" value="P:DNA transposition"/>
    <property type="evidence" value="ECO:0007669"/>
    <property type="project" value="UniProtKB-UniRule"/>
</dbReference>
<accession>A0A930MYI7</accession>
<keyword evidence="6" id="KW-0814">Transposable element</keyword>
<dbReference type="Proteomes" id="UP000771736">
    <property type="component" value="Unassembled WGS sequence"/>
</dbReference>
<dbReference type="Pfam" id="PF00872">
    <property type="entry name" value="Transposase_mut"/>
    <property type="match status" value="1"/>
</dbReference>
<keyword evidence="4 6" id="KW-0238">DNA-binding</keyword>
<dbReference type="PANTHER" id="PTHR33217">
    <property type="entry name" value="TRANSPOSASE FOR INSERTION SEQUENCE ELEMENT IS1081"/>
    <property type="match status" value="1"/>
</dbReference>
<dbReference type="InterPro" id="IPR001207">
    <property type="entry name" value="Transposase_mutator"/>
</dbReference>
<comment type="caution">
    <text evidence="7">The sequence shown here is derived from an EMBL/GenBank/DDBJ whole genome shotgun (WGS) entry which is preliminary data.</text>
</comment>
<evidence type="ECO:0000256" key="2">
    <source>
        <dbReference type="ARBA" id="ARBA00010961"/>
    </source>
</evidence>
<dbReference type="EMBL" id="JABZSJ010000008">
    <property type="protein sequence ID" value="MBF1383786.1"/>
    <property type="molecule type" value="Genomic_DNA"/>
</dbReference>
<comment type="similarity">
    <text evidence="2 6">Belongs to the transposase mutator family.</text>
</comment>
<organism evidence="7 8">
    <name type="scientific">Prevotella aurantiaca</name>
    <dbReference type="NCBI Taxonomy" id="596085"/>
    <lineage>
        <taxon>Bacteria</taxon>
        <taxon>Pseudomonadati</taxon>
        <taxon>Bacteroidota</taxon>
        <taxon>Bacteroidia</taxon>
        <taxon>Bacteroidales</taxon>
        <taxon>Prevotellaceae</taxon>
        <taxon>Prevotella</taxon>
    </lineage>
</organism>
<keyword evidence="3 6" id="KW-0815">Transposition</keyword>
<keyword evidence="5 6" id="KW-0233">DNA recombination</keyword>
<dbReference type="PANTHER" id="PTHR33217:SF7">
    <property type="entry name" value="TRANSPOSASE FOR INSERTION SEQUENCE ELEMENT IS1081"/>
    <property type="match status" value="1"/>
</dbReference>
<gene>
    <name evidence="7" type="ORF">HXN26_02855</name>
</gene>
<evidence type="ECO:0000256" key="3">
    <source>
        <dbReference type="ARBA" id="ARBA00022578"/>
    </source>
</evidence>
<evidence type="ECO:0000256" key="6">
    <source>
        <dbReference type="RuleBase" id="RU365089"/>
    </source>
</evidence>
<evidence type="ECO:0000256" key="1">
    <source>
        <dbReference type="ARBA" id="ARBA00002190"/>
    </source>
</evidence>
<evidence type="ECO:0000256" key="5">
    <source>
        <dbReference type="ARBA" id="ARBA00023172"/>
    </source>
</evidence>
<sequence>MDDGSREVLSVVNHPSEGAICWKEELEALKERGVTQIDLVVSDALQGIEIAVCAAFPQASHQFCVAYIKRQILNCVSHKDKQQIAEELNEVFTLENKEMKSLLGYEQFITL</sequence>
<dbReference type="GO" id="GO:0004803">
    <property type="term" value="F:transposase activity"/>
    <property type="evidence" value="ECO:0007669"/>
    <property type="project" value="UniProtKB-UniRule"/>
</dbReference>
<reference evidence="7" key="1">
    <citation type="submission" date="2020-04" db="EMBL/GenBank/DDBJ databases">
        <title>Deep metagenomics examines the oral microbiome during advanced dental caries in children, revealing novel taxa and co-occurrences with host molecules.</title>
        <authorList>
            <person name="Baker J.L."/>
            <person name="Morton J.T."/>
            <person name="Dinis M."/>
            <person name="Alvarez R."/>
            <person name="Tran N.C."/>
            <person name="Knight R."/>
            <person name="Edlund A."/>
        </authorList>
    </citation>
    <scope>NUCLEOTIDE SEQUENCE</scope>
    <source>
        <strain evidence="7">JCVI_44_bin.5</strain>
    </source>
</reference>
<evidence type="ECO:0000313" key="8">
    <source>
        <dbReference type="Proteomes" id="UP000771736"/>
    </source>
</evidence>
<protein>
    <recommendedName>
        <fullName evidence="6">Mutator family transposase</fullName>
    </recommendedName>
</protein>
<name>A0A930MYI7_9BACT</name>
<evidence type="ECO:0000256" key="4">
    <source>
        <dbReference type="ARBA" id="ARBA00023125"/>
    </source>
</evidence>
<dbReference type="AlphaFoldDB" id="A0A930MYI7"/>
<comment type="function">
    <text evidence="1 6">Required for the transposition of the insertion element.</text>
</comment>
<dbReference type="GO" id="GO:0003677">
    <property type="term" value="F:DNA binding"/>
    <property type="evidence" value="ECO:0007669"/>
    <property type="project" value="UniProtKB-UniRule"/>
</dbReference>
<proteinExistence type="inferred from homology"/>